<evidence type="ECO:0000313" key="6">
    <source>
        <dbReference type="Proteomes" id="UP000006281"/>
    </source>
</evidence>
<name>K0K3B0_SACES</name>
<dbReference type="RefSeq" id="WP_015101140.1">
    <property type="nucleotide sequence ID" value="NC_019673.1"/>
</dbReference>
<dbReference type="PROSITE" id="PS00678">
    <property type="entry name" value="WD_REPEATS_1"/>
    <property type="match status" value="7"/>
</dbReference>
<feature type="repeat" description="WD" evidence="3">
    <location>
        <begin position="1078"/>
        <end position="1119"/>
    </location>
</feature>
<dbReference type="AlphaFoldDB" id="K0K3B0"/>
<dbReference type="Pfam" id="PF20703">
    <property type="entry name" value="nSTAND1"/>
    <property type="match status" value="1"/>
</dbReference>
<dbReference type="Pfam" id="PF00400">
    <property type="entry name" value="WD40"/>
    <property type="match status" value="14"/>
</dbReference>
<feature type="repeat" description="WD" evidence="3">
    <location>
        <begin position="821"/>
        <end position="853"/>
    </location>
</feature>
<dbReference type="CDD" id="cd00200">
    <property type="entry name" value="WD40"/>
    <property type="match status" value="2"/>
</dbReference>
<dbReference type="STRING" id="1179773.BN6_37370"/>
<feature type="repeat" description="WD" evidence="3">
    <location>
        <begin position="866"/>
        <end position="893"/>
    </location>
</feature>
<evidence type="ECO:0000313" key="5">
    <source>
        <dbReference type="EMBL" id="CCH31028.1"/>
    </source>
</evidence>
<organism evidence="5 6">
    <name type="scientific">Saccharothrix espanaensis (strain ATCC 51144 / DSM 44229 / JCM 9112 / NBRC 15066 / NRRL 15764)</name>
    <dbReference type="NCBI Taxonomy" id="1179773"/>
    <lineage>
        <taxon>Bacteria</taxon>
        <taxon>Bacillati</taxon>
        <taxon>Actinomycetota</taxon>
        <taxon>Actinomycetes</taxon>
        <taxon>Pseudonocardiales</taxon>
        <taxon>Pseudonocardiaceae</taxon>
        <taxon>Saccharothrix</taxon>
    </lineage>
</organism>
<feature type="repeat" description="WD" evidence="3">
    <location>
        <begin position="1123"/>
        <end position="1156"/>
    </location>
</feature>
<dbReference type="KEGG" id="sesp:BN6_37370"/>
<keyword evidence="1 3" id="KW-0853">WD repeat</keyword>
<feature type="repeat" description="WD" evidence="3">
    <location>
        <begin position="736"/>
        <end position="777"/>
    </location>
</feature>
<dbReference type="PROSITE" id="PS50082">
    <property type="entry name" value="WD_REPEATS_2"/>
    <property type="match status" value="12"/>
</dbReference>
<dbReference type="eggNOG" id="COG2319">
    <property type="taxonomic scope" value="Bacteria"/>
</dbReference>
<dbReference type="PANTHER" id="PTHR44129">
    <property type="entry name" value="WD REPEAT-CONTAINING PROTEIN POP1"/>
    <property type="match status" value="1"/>
</dbReference>
<reference evidence="5 6" key="1">
    <citation type="journal article" date="2012" name="BMC Genomics">
        <title>Complete genome sequence of Saccharothrix espanaensis DSM 44229T and comparison to the other completely sequenced Pseudonocardiaceae.</title>
        <authorList>
            <person name="Strobel T."/>
            <person name="Al-Dilaimi A."/>
            <person name="Blom J."/>
            <person name="Gessner A."/>
            <person name="Kalinowski J."/>
            <person name="Luzhetska M."/>
            <person name="Puhler A."/>
            <person name="Szczepanowski R."/>
            <person name="Bechthold A."/>
            <person name="Ruckert C."/>
        </authorList>
    </citation>
    <scope>NUCLEOTIDE SEQUENCE [LARGE SCALE GENOMIC DNA]</scope>
    <source>
        <strain evidence="6">ATCC 51144 / DSM 44229 / JCM 9112 / NBRC 15066 / NRRL 15764</strain>
    </source>
</reference>
<evidence type="ECO:0000256" key="3">
    <source>
        <dbReference type="PROSITE-ProRule" id="PRU00221"/>
    </source>
</evidence>
<evidence type="ECO:0000256" key="1">
    <source>
        <dbReference type="ARBA" id="ARBA00022574"/>
    </source>
</evidence>
<dbReference type="InterPro" id="IPR015943">
    <property type="entry name" value="WD40/YVTN_repeat-like_dom_sf"/>
</dbReference>
<feature type="repeat" description="WD" evidence="3">
    <location>
        <begin position="608"/>
        <end position="634"/>
    </location>
</feature>
<dbReference type="InterPro" id="IPR011047">
    <property type="entry name" value="Quinoprotein_ADH-like_sf"/>
</dbReference>
<dbReference type="PRINTS" id="PR00320">
    <property type="entry name" value="GPROTEINBRPT"/>
</dbReference>
<evidence type="ECO:0000259" key="4">
    <source>
        <dbReference type="SMART" id="SM00530"/>
    </source>
</evidence>
<sequence>MARRERPLADGDGPLLSFAADLRRLREEAGGPTYRELGTRAHYSAATLSDAAGGRKLPTLAVTQGYVRACGGDVDAWTERWHRVAAALAPPPEDDPDDGPYVGLGTFQPEDADRFFGRDRLLGELRDRLERRSAVAVFGASGAGKSSLLRAGLVAGEDGPVVLFTPGARPWEECAVRLARLGLGSPGSLLAELADPRGLLRLVRRLDRPLVVVDQFEEVFTLCANRRERSGFITGLVTAAEHARVVLGVRADFYSHCTASPELADVLRDGTLVVGPMTTDELREAITRPAAQAGCAVEGALVSRLVGDAGGQAGALPLVSHALRETWRRRRGNTLALTGYEAVGGLDRAVANTAEAAYTALEPGRRELVRQVFLRLTALGEGTEDTKRRVARAELADPEVAAVVEHLTRARLLTAGRDTVEISHEALLRSWPRLRGWLVEDRDGVRLHRGLTEATGTWLAHDRDPGSLLRGSRLAAARDWAAGGGDLLSAREREFLRVSAEQADRERVVESRRSRRLRRLVAVLSVLLLVAAGATGFAVTAEQRAAEQRDVARSQKAAADAVALHPANPALAAQVGLAAYRLAPTVEARSALLGAYAAPFATALRLKVNAVAYTRDGTRMATGGDDRTVRLWDVTEPLRPVGTAELADQPDDVESLAFSPGGGLLVASHYDGQVRIWNLENPREPVLLTGFAAHEDPIYQAELSPDGTLLATSGAAGRVRLWDVRAPRRPAALGEFTGHEGIVWRVAFSPDGARLATAAEDGTARLWRVADRVELARIDAHAGPVRSLAFSPDGVRLVTAGADHTARLWDVTGPPRALGVLAGHSGEVQTVAFSPDNRTVATAGWDYATKVWDTSAPDRPVLLNTITGHTDTVYSVTFSPDGHVLASAADDGTALFTEVPGPVLGGPPSWSATFAPDGRHVVVGGEDHTARLWDVRNPRRPVPGPVLADATAPVKSTVFGPDGRFVAAGGIDGTIAYYDTSDPAHPRRVTTVAHDASVRSVAFAPQGGLLATAGDDFTVRLWDLADLRPLGVLRSEGDEGIHATAVSPDGRVVAGVMNHRIRLWDVTDPRGPARLADLDGHTDRATSVAFSPDGRTVATGSLDRTARLWDVTDPRAPRQRAVLAGHSGVVQSVAFAPDGRSLATAGFDRTARLWDLTGAEPGAVAVLAVHTDRVYSVAFHGRTLVTAGEDGSARLWDVDPESVAGWVCAAARPRITESEWERYFPGSAYAPPCPA</sequence>
<dbReference type="InterPro" id="IPR050349">
    <property type="entry name" value="WD_LIS1/nudF_dynein_reg"/>
</dbReference>
<keyword evidence="2" id="KW-0677">Repeat</keyword>
<dbReference type="Gene3D" id="3.40.50.300">
    <property type="entry name" value="P-loop containing nucleotide triphosphate hydrolases"/>
    <property type="match status" value="1"/>
</dbReference>
<keyword evidence="6" id="KW-1185">Reference proteome</keyword>
<accession>K0K3B0</accession>
<dbReference type="InterPro" id="IPR001387">
    <property type="entry name" value="Cro/C1-type_HTH"/>
</dbReference>
<dbReference type="InterPro" id="IPR001680">
    <property type="entry name" value="WD40_rpt"/>
</dbReference>
<dbReference type="Gene3D" id="2.130.10.10">
    <property type="entry name" value="YVTN repeat-like/Quinoprotein amine dehydrogenase"/>
    <property type="match status" value="4"/>
</dbReference>
<dbReference type="InterPro" id="IPR027417">
    <property type="entry name" value="P-loop_NTPase"/>
</dbReference>
<dbReference type="Proteomes" id="UP000006281">
    <property type="component" value="Chromosome"/>
</dbReference>
<dbReference type="SMART" id="SM00530">
    <property type="entry name" value="HTH_XRE"/>
    <property type="match status" value="1"/>
</dbReference>
<feature type="repeat" description="WD" evidence="3">
    <location>
        <begin position="691"/>
        <end position="732"/>
    </location>
</feature>
<feature type="repeat" description="WD" evidence="3">
    <location>
        <begin position="991"/>
        <end position="1032"/>
    </location>
</feature>
<dbReference type="InterPro" id="IPR020472">
    <property type="entry name" value="WD40_PAC1"/>
</dbReference>
<feature type="repeat" description="WD" evidence="3">
    <location>
        <begin position="646"/>
        <end position="687"/>
    </location>
</feature>
<dbReference type="SUPFAM" id="SSF117289">
    <property type="entry name" value="Nucleoporin domain"/>
    <property type="match status" value="1"/>
</dbReference>
<protein>
    <submittedName>
        <fullName evidence="5">Putative WD repeat-containing protein</fullName>
    </submittedName>
</protein>
<feature type="repeat" description="WD" evidence="3">
    <location>
        <begin position="778"/>
        <end position="811"/>
    </location>
</feature>
<gene>
    <name evidence="5" type="ordered locus">BN6_37370</name>
</gene>
<feature type="repeat" description="WD" evidence="3">
    <location>
        <begin position="911"/>
        <end position="937"/>
    </location>
</feature>
<dbReference type="HOGENOM" id="CLU_002352_0_2_11"/>
<proteinExistence type="predicted"/>
<dbReference type="EMBL" id="HE804045">
    <property type="protein sequence ID" value="CCH31028.1"/>
    <property type="molecule type" value="Genomic_DNA"/>
</dbReference>
<dbReference type="InterPro" id="IPR049052">
    <property type="entry name" value="nSTAND1"/>
</dbReference>
<dbReference type="PATRIC" id="fig|1179773.3.peg.3735"/>
<feature type="domain" description="HTH cro/C1-type" evidence="4">
    <location>
        <begin position="21"/>
        <end position="77"/>
    </location>
</feature>
<feature type="repeat" description="WD" evidence="3">
    <location>
        <begin position="1167"/>
        <end position="1199"/>
    </location>
</feature>
<dbReference type="InterPro" id="IPR019775">
    <property type="entry name" value="WD40_repeat_CS"/>
</dbReference>
<dbReference type="PROSITE" id="PS50294">
    <property type="entry name" value="WD_REPEATS_REGION"/>
    <property type="match status" value="11"/>
</dbReference>
<dbReference type="SUPFAM" id="SSF50998">
    <property type="entry name" value="Quinoprotein alcohol dehydrogenase-like"/>
    <property type="match status" value="1"/>
</dbReference>
<dbReference type="eggNOG" id="COG3638">
    <property type="taxonomic scope" value="Bacteria"/>
</dbReference>
<dbReference type="SMART" id="SM00320">
    <property type="entry name" value="WD40"/>
    <property type="match status" value="14"/>
</dbReference>
<evidence type="ECO:0000256" key="2">
    <source>
        <dbReference type="ARBA" id="ARBA00022737"/>
    </source>
</evidence>
<dbReference type="SUPFAM" id="SSF52540">
    <property type="entry name" value="P-loop containing nucleoside triphosphate hydrolases"/>
    <property type="match status" value="1"/>
</dbReference>